<protein>
    <submittedName>
        <fullName evidence="2">Uncharacterized protein</fullName>
    </submittedName>
</protein>
<gene>
    <name evidence="2" type="ORF">SAMN05421545_2181</name>
</gene>
<sequence length="66" mass="7439">MAEIRIEKKKKPVWPWILLVVILLLLGWAIYELVLKDGQTQALAAVFPLAHIPAPDLIADVQKNLI</sequence>
<feature type="transmembrane region" description="Helical" evidence="1">
    <location>
        <begin position="12"/>
        <end position="31"/>
    </location>
</feature>
<dbReference type="STRING" id="1077936.SAMN05421545_2181"/>
<evidence type="ECO:0000256" key="1">
    <source>
        <dbReference type="SAM" id="Phobius"/>
    </source>
</evidence>
<organism evidence="2 3">
    <name type="scientific">Pontibacter lucknowensis</name>
    <dbReference type="NCBI Taxonomy" id="1077936"/>
    <lineage>
        <taxon>Bacteria</taxon>
        <taxon>Pseudomonadati</taxon>
        <taxon>Bacteroidota</taxon>
        <taxon>Cytophagia</taxon>
        <taxon>Cytophagales</taxon>
        <taxon>Hymenobacteraceae</taxon>
        <taxon>Pontibacter</taxon>
    </lineage>
</organism>
<reference evidence="3" key="1">
    <citation type="submission" date="2017-01" db="EMBL/GenBank/DDBJ databases">
        <authorList>
            <person name="Varghese N."/>
            <person name="Submissions S."/>
        </authorList>
    </citation>
    <scope>NUCLEOTIDE SEQUENCE [LARGE SCALE GENOMIC DNA]</scope>
    <source>
        <strain evidence="3">DM9</strain>
    </source>
</reference>
<keyword evidence="1" id="KW-1133">Transmembrane helix</keyword>
<dbReference type="EMBL" id="FTNM01000002">
    <property type="protein sequence ID" value="SIR02558.1"/>
    <property type="molecule type" value="Genomic_DNA"/>
</dbReference>
<dbReference type="Proteomes" id="UP000185924">
    <property type="component" value="Unassembled WGS sequence"/>
</dbReference>
<evidence type="ECO:0000313" key="3">
    <source>
        <dbReference type="Proteomes" id="UP000185924"/>
    </source>
</evidence>
<keyword evidence="1" id="KW-0472">Membrane</keyword>
<dbReference type="RefSeq" id="WP_007659586.1">
    <property type="nucleotide sequence ID" value="NZ_FTNM01000002.1"/>
</dbReference>
<keyword evidence="1" id="KW-0812">Transmembrane</keyword>
<proteinExistence type="predicted"/>
<evidence type="ECO:0000313" key="2">
    <source>
        <dbReference type="EMBL" id="SIR02558.1"/>
    </source>
</evidence>
<dbReference type="AlphaFoldDB" id="A0A1N6XJK5"/>
<name>A0A1N6XJK5_9BACT</name>
<accession>A0A1N6XJK5</accession>
<keyword evidence="3" id="KW-1185">Reference proteome</keyword>
<dbReference type="OrthoDB" id="854116at2"/>